<dbReference type="PROSITE" id="PS50011">
    <property type="entry name" value="PROTEIN_KINASE_DOM"/>
    <property type="match status" value="2"/>
</dbReference>
<dbReference type="InterPro" id="IPR056002">
    <property type="entry name" value="DUF7580"/>
</dbReference>
<reference evidence="2" key="1">
    <citation type="submission" date="2018-02" db="EMBL/GenBank/DDBJ databases">
        <authorList>
            <person name="Silar P."/>
        </authorList>
    </citation>
    <scope>NUCLEOTIDE SEQUENCE [LARGE SCALE GENOMIC DNA]</scope>
    <source>
        <strain evidence="2">T</strain>
    </source>
</reference>
<name>A0ABY6SBQ6_PODCO</name>
<dbReference type="EMBL" id="LR026967">
    <property type="protein sequence ID" value="VBB80320.1"/>
    <property type="molecule type" value="Genomic_DNA"/>
</dbReference>
<dbReference type="Gene3D" id="1.10.510.10">
    <property type="entry name" value="Transferase(Phosphotransferase) domain 1"/>
    <property type="match status" value="2"/>
</dbReference>
<dbReference type="PANTHER" id="PTHR37542:SF3">
    <property type="entry name" value="PRION-INHIBITION AND PROPAGATION HELO DOMAIN-CONTAINING PROTEIN"/>
    <property type="match status" value="1"/>
</dbReference>
<gene>
    <name evidence="2" type="ORF">PODCO_405876</name>
</gene>
<dbReference type="Proteomes" id="UP000280685">
    <property type="component" value="Chromosome 4"/>
</dbReference>
<keyword evidence="2" id="KW-0808">Transferase</keyword>
<dbReference type="SUPFAM" id="SSF56112">
    <property type="entry name" value="Protein kinase-like (PK-like)"/>
    <property type="match status" value="2"/>
</dbReference>
<feature type="domain" description="Protein kinase" evidence="1">
    <location>
        <begin position="623"/>
        <end position="953"/>
    </location>
</feature>
<dbReference type="InterPro" id="IPR000719">
    <property type="entry name" value="Prot_kinase_dom"/>
</dbReference>
<evidence type="ECO:0000313" key="3">
    <source>
        <dbReference type="Proteomes" id="UP000280685"/>
    </source>
</evidence>
<feature type="domain" description="Protein kinase" evidence="1">
    <location>
        <begin position="150"/>
        <end position="457"/>
    </location>
</feature>
<proteinExistence type="predicted"/>
<dbReference type="PANTHER" id="PTHR37542">
    <property type="entry name" value="HELO DOMAIN-CONTAINING PROTEIN-RELATED"/>
    <property type="match status" value="1"/>
</dbReference>
<dbReference type="SMART" id="SM00220">
    <property type="entry name" value="S_TKc"/>
    <property type="match status" value="1"/>
</dbReference>
<dbReference type="Pfam" id="PF00069">
    <property type="entry name" value="Pkinase"/>
    <property type="match status" value="1"/>
</dbReference>
<dbReference type="CDD" id="cd00180">
    <property type="entry name" value="PKc"/>
    <property type="match status" value="1"/>
</dbReference>
<dbReference type="InterPro" id="IPR011009">
    <property type="entry name" value="Kinase-like_dom_sf"/>
</dbReference>
<protein>
    <submittedName>
        <fullName evidence="2">Cyclin-dependent kinase 1</fullName>
    </submittedName>
</protein>
<dbReference type="GO" id="GO:0016301">
    <property type="term" value="F:kinase activity"/>
    <property type="evidence" value="ECO:0007669"/>
    <property type="project" value="UniProtKB-KW"/>
</dbReference>
<keyword evidence="3" id="KW-1185">Reference proteome</keyword>
<accession>A0ABY6SBQ6</accession>
<evidence type="ECO:0000313" key="2">
    <source>
        <dbReference type="EMBL" id="VBB80320.1"/>
    </source>
</evidence>
<keyword evidence="2" id="KW-0418">Kinase</keyword>
<organism evidence="2 3">
    <name type="scientific">Podospora comata</name>
    <dbReference type="NCBI Taxonomy" id="48703"/>
    <lineage>
        <taxon>Eukaryota</taxon>
        <taxon>Fungi</taxon>
        <taxon>Dikarya</taxon>
        <taxon>Ascomycota</taxon>
        <taxon>Pezizomycotina</taxon>
        <taxon>Sordariomycetes</taxon>
        <taxon>Sordariomycetidae</taxon>
        <taxon>Sordariales</taxon>
        <taxon>Podosporaceae</taxon>
        <taxon>Podospora</taxon>
    </lineage>
</organism>
<dbReference type="Pfam" id="PF24476">
    <property type="entry name" value="DUF7580"/>
    <property type="match status" value="1"/>
</dbReference>
<sequence>MPLSRCAIVGMQVTGYDYKNFVPYHVLEATFTRERVLSLLTEITEIQFHHREELADAVVHSGLRLFAILVDIEKLSLLEQFLKFDNFASRDYDGQLPMDPHNLTKILGEDNSEVIDIFCRQQWTYLPLDIRKNRLCRIINPQIILPFEKVDDLALKSAGAFGKISVVKIYSRDPSFQGALVWKTVKKRSGLPVDALNEDRVMSMLRCLQHPNIMELHAAFCRGNELSLLMPLAECDLSKILKGVKSIPGLTSDMELISALWRLASGLRAVHEYHFESSNERRIGCHYDIKPANILCMDGRLVLSDFGLSRLHEEEHGSQTTFQDIDGDYVAPECLTCEVNDEKQRVGRPSDVWSLGCVLCEILVFMTGPRSQGPQRVEKFWQDRRVECQGSIKRIWRRFHDGQNLNRFVKEMLSGYDDSNASHPKHLNQLASVVGRTLVVDTKQRIKAGDIKSSLYFTALKMRYEQLNLEGIRDLNDARNHFNLLVESHRLAIWAEEMAFKNDSSCSSWTYEKEDQVELTMERIASVLQNIQDLLKEKKIFSNDLCWHLRRLVDELWLKEDASARQRLQGLLIEAILETTSKCSLESTLGVEGDERKPEEYQYFFELSMARSIIRRFNTVHGTGTEDPMPISAVGVPYKHFNLHHLTTLQETGEPVLIESIEYDRQWESRVEELIKRVQQISQLRHKMSPARPIRVLKSLGYLHDPTQHHFGIVYQFPAGLGQDPTSLHTIIAKTKSRAQRPSLTQKFALASALVSHVLDLHRITWLHKSLCSSNIIFFPDTGISSNSKEFMPHLFNKLSKPYFIGFDLARLNSDTAFSRGPQESETLKHFQHPAYLRALNLDSTAISNIEAPERYRQEFDYYSTGMILLEIAYWLPINEITKKIKGSPEDVRKELLNSYMGTVSSYMGDTYAEVVRWCLDCYVVEKGQDNLGSMRKEFQRAVVDRMDLCLGL</sequence>
<evidence type="ECO:0000259" key="1">
    <source>
        <dbReference type="PROSITE" id="PS50011"/>
    </source>
</evidence>